<evidence type="ECO:0000313" key="4">
    <source>
        <dbReference type="Proteomes" id="UP001176521"/>
    </source>
</evidence>
<reference evidence="3" key="1">
    <citation type="journal article" date="2023" name="PhytoFront">
        <title>Draft Genome Resources of Seven Strains of Tilletia horrida, Causal Agent of Kernel Smut of Rice.</title>
        <authorList>
            <person name="Khanal S."/>
            <person name="Antony Babu S."/>
            <person name="Zhou X.G."/>
        </authorList>
    </citation>
    <scope>NUCLEOTIDE SEQUENCE</scope>
    <source>
        <strain evidence="3">TX3</strain>
    </source>
</reference>
<name>A0AAN6GBN8_9BASI</name>
<dbReference type="AlphaFoldDB" id="A0AAN6GBN8"/>
<dbReference type="GO" id="GO:0008168">
    <property type="term" value="F:methyltransferase activity"/>
    <property type="evidence" value="ECO:0007669"/>
    <property type="project" value="UniProtKB-KW"/>
</dbReference>
<dbReference type="Pfam" id="PF13489">
    <property type="entry name" value="Methyltransf_23"/>
    <property type="match status" value="1"/>
</dbReference>
<dbReference type="InterPro" id="IPR051052">
    <property type="entry name" value="Diverse_substrate_MTase"/>
</dbReference>
<evidence type="ECO:0000313" key="3">
    <source>
        <dbReference type="EMBL" id="KAK0531974.1"/>
    </source>
</evidence>
<sequence length="314" mass="35245">MSASQTASAVHEVARLGFNAAQGQDLYDRARPSFPAESMSSILASALAASSGRPLRIVELGAGTGISTRALLDTIVSLNNTASDTERIQVSRLFVYEPSPGMRASFDRALQAKLPEYTAAQVFTDGSDSVEVSEGTFEDFSLLQDARAQGSIDVILIAQAWHWAQDHEVALSNFARVLRPYGCLSLIWNLEDRDAAPWVARIRDAYEKHEHGSPQYRLGLWKKMYQTGALTQYFQALPQEDYTRVLPTTHEAAWNRVLSKSYISLLGQDDLAALRKEYDQIMEDADQHGRRWINKDEGVFEYPYITNLFKFVRK</sequence>
<gene>
    <name evidence="3" type="ORF">OC842_003436</name>
</gene>
<evidence type="ECO:0008006" key="5">
    <source>
        <dbReference type="Google" id="ProtNLM"/>
    </source>
</evidence>
<protein>
    <recommendedName>
        <fullName evidence="5">Methyltransferase type 11 domain-containing protein</fullName>
    </recommendedName>
</protein>
<keyword evidence="1" id="KW-0489">Methyltransferase</keyword>
<dbReference type="PANTHER" id="PTHR44942:SF4">
    <property type="entry name" value="METHYLTRANSFERASE TYPE 11 DOMAIN-CONTAINING PROTEIN"/>
    <property type="match status" value="1"/>
</dbReference>
<dbReference type="CDD" id="cd02440">
    <property type="entry name" value="AdoMet_MTases"/>
    <property type="match status" value="1"/>
</dbReference>
<dbReference type="Gene3D" id="3.40.50.150">
    <property type="entry name" value="Vaccinia Virus protein VP39"/>
    <property type="match status" value="1"/>
</dbReference>
<dbReference type="InterPro" id="IPR029063">
    <property type="entry name" value="SAM-dependent_MTases_sf"/>
</dbReference>
<proteinExistence type="predicted"/>
<dbReference type="SUPFAM" id="SSF53335">
    <property type="entry name" value="S-adenosyl-L-methionine-dependent methyltransferases"/>
    <property type="match status" value="1"/>
</dbReference>
<evidence type="ECO:0000256" key="1">
    <source>
        <dbReference type="ARBA" id="ARBA00022603"/>
    </source>
</evidence>
<dbReference type="EMBL" id="JAPDMQ010000171">
    <property type="protein sequence ID" value="KAK0531974.1"/>
    <property type="molecule type" value="Genomic_DNA"/>
</dbReference>
<comment type="caution">
    <text evidence="3">The sequence shown here is derived from an EMBL/GenBank/DDBJ whole genome shotgun (WGS) entry which is preliminary data.</text>
</comment>
<keyword evidence="4" id="KW-1185">Reference proteome</keyword>
<dbReference type="PANTHER" id="PTHR44942">
    <property type="entry name" value="METHYLTRANSF_11 DOMAIN-CONTAINING PROTEIN"/>
    <property type="match status" value="1"/>
</dbReference>
<keyword evidence="2" id="KW-0808">Transferase</keyword>
<evidence type="ECO:0000256" key="2">
    <source>
        <dbReference type="ARBA" id="ARBA00022679"/>
    </source>
</evidence>
<dbReference type="Proteomes" id="UP001176521">
    <property type="component" value="Unassembled WGS sequence"/>
</dbReference>
<dbReference type="GO" id="GO:0032259">
    <property type="term" value="P:methylation"/>
    <property type="evidence" value="ECO:0007669"/>
    <property type="project" value="UniProtKB-KW"/>
</dbReference>
<organism evidence="3 4">
    <name type="scientific">Tilletia horrida</name>
    <dbReference type="NCBI Taxonomy" id="155126"/>
    <lineage>
        <taxon>Eukaryota</taxon>
        <taxon>Fungi</taxon>
        <taxon>Dikarya</taxon>
        <taxon>Basidiomycota</taxon>
        <taxon>Ustilaginomycotina</taxon>
        <taxon>Exobasidiomycetes</taxon>
        <taxon>Tilletiales</taxon>
        <taxon>Tilletiaceae</taxon>
        <taxon>Tilletia</taxon>
    </lineage>
</organism>
<accession>A0AAN6GBN8</accession>